<evidence type="ECO:0000313" key="3">
    <source>
        <dbReference type="Proteomes" id="UP000673691"/>
    </source>
</evidence>
<feature type="non-terminal residue" evidence="2">
    <location>
        <position position="451"/>
    </location>
</feature>
<name>A0A8H7ZME8_9FUNG</name>
<evidence type="ECO:0000313" key="2">
    <source>
        <dbReference type="EMBL" id="KAG5456118.1"/>
    </source>
</evidence>
<organism evidence="2 3">
    <name type="scientific">Olpidium bornovanus</name>
    <dbReference type="NCBI Taxonomy" id="278681"/>
    <lineage>
        <taxon>Eukaryota</taxon>
        <taxon>Fungi</taxon>
        <taxon>Fungi incertae sedis</taxon>
        <taxon>Olpidiomycota</taxon>
        <taxon>Olpidiomycotina</taxon>
        <taxon>Olpidiomycetes</taxon>
        <taxon>Olpidiales</taxon>
        <taxon>Olpidiaceae</taxon>
        <taxon>Olpidium</taxon>
    </lineage>
</organism>
<comment type="caution">
    <text evidence="2">The sequence shown here is derived from an EMBL/GenBank/DDBJ whole genome shotgun (WGS) entry which is preliminary data.</text>
</comment>
<sequence>MRGEVRGPRAHFSGSVVSLHISRRPPHLARRARFARGTGLADCVAPGEKSPARGFQHSWDPAEAPPRRPSLPCRASPAVPLKVACTAICFMPGKPVAAGTTWRKGNTLWAVLPNRPGDVQFPGRDSLAQQLCANAHSSRYCRTVSAETCRQASRVTVSTVSRHSPLKERAPKDVGRGCRPALRPDQLLLIRTDGFHGFVIRAPQRKVVTAESAVTAELDVGAHKTSTEALATCGAENPVVVSEGTREKQPTRRVQTNAERSLALSEFAEHDNGAFAGCPNNTPQGLPQGAPLHAGTCGPSQNATLLLFARTIDSQAEGQAAEALLKQQLSDADEAGAGPQVAAVAPVAVLSSRPKEGEDPLVILTSPARRPHCTVVNGPGENEVLPNDGGCFEGSADTPGEMQVRKSKDDLDLSASGKEMPVFEDGNTCSRISDGQSERFMNKSRGPRLQP</sequence>
<dbReference type="AlphaFoldDB" id="A0A8H7ZME8"/>
<feature type="region of interest" description="Disordered" evidence="1">
    <location>
        <begin position="393"/>
        <end position="451"/>
    </location>
</feature>
<protein>
    <submittedName>
        <fullName evidence="2">Uncharacterized protein</fullName>
    </submittedName>
</protein>
<feature type="region of interest" description="Disordered" evidence="1">
    <location>
        <begin position="45"/>
        <end position="70"/>
    </location>
</feature>
<evidence type="ECO:0000256" key="1">
    <source>
        <dbReference type="SAM" id="MobiDB-lite"/>
    </source>
</evidence>
<reference evidence="2 3" key="1">
    <citation type="journal article" name="Sci. Rep.">
        <title>Genome-scale phylogenetic analyses confirm Olpidium as the closest living zoosporic fungus to the non-flagellated, terrestrial fungi.</title>
        <authorList>
            <person name="Chang Y."/>
            <person name="Rochon D."/>
            <person name="Sekimoto S."/>
            <person name="Wang Y."/>
            <person name="Chovatia M."/>
            <person name="Sandor L."/>
            <person name="Salamov A."/>
            <person name="Grigoriev I.V."/>
            <person name="Stajich J.E."/>
            <person name="Spatafora J.W."/>
        </authorList>
    </citation>
    <scope>NUCLEOTIDE SEQUENCE [LARGE SCALE GENOMIC DNA]</scope>
    <source>
        <strain evidence="2">S191</strain>
    </source>
</reference>
<gene>
    <name evidence="2" type="ORF">BJ554DRAFT_4235</name>
</gene>
<keyword evidence="3" id="KW-1185">Reference proteome</keyword>
<accession>A0A8H7ZME8</accession>
<dbReference type="EMBL" id="JAEFCI010012258">
    <property type="protein sequence ID" value="KAG5456118.1"/>
    <property type="molecule type" value="Genomic_DNA"/>
</dbReference>
<dbReference type="Proteomes" id="UP000673691">
    <property type="component" value="Unassembled WGS sequence"/>
</dbReference>
<proteinExistence type="predicted"/>